<evidence type="ECO:0000313" key="3">
    <source>
        <dbReference type="EMBL" id="EDM75189.1"/>
    </source>
</evidence>
<name>A6GG02_9BACT</name>
<evidence type="ECO:0000256" key="1">
    <source>
        <dbReference type="ARBA" id="ARBA00007637"/>
    </source>
</evidence>
<dbReference type="Proteomes" id="UP000005801">
    <property type="component" value="Unassembled WGS sequence"/>
</dbReference>
<dbReference type="PANTHER" id="PTHR43000">
    <property type="entry name" value="DTDP-D-GLUCOSE 4,6-DEHYDRATASE-RELATED"/>
    <property type="match status" value="1"/>
</dbReference>
<dbReference type="Gene3D" id="3.90.25.10">
    <property type="entry name" value="UDP-galactose 4-epimerase, domain 1"/>
    <property type="match status" value="1"/>
</dbReference>
<keyword evidence="4" id="KW-1185">Reference proteome</keyword>
<dbReference type="AlphaFoldDB" id="A6GG02"/>
<dbReference type="RefSeq" id="WP_006975642.1">
    <property type="nucleotide sequence ID" value="NZ_ABCS01000100.1"/>
</dbReference>
<dbReference type="STRING" id="391625.PPSIR1_40969"/>
<dbReference type="Pfam" id="PF01370">
    <property type="entry name" value="Epimerase"/>
    <property type="match status" value="1"/>
</dbReference>
<dbReference type="SUPFAM" id="SSF51735">
    <property type="entry name" value="NAD(P)-binding Rossmann-fold domains"/>
    <property type="match status" value="1"/>
</dbReference>
<dbReference type="eggNOG" id="COG0451">
    <property type="taxonomic scope" value="Bacteria"/>
</dbReference>
<evidence type="ECO:0000313" key="4">
    <source>
        <dbReference type="Proteomes" id="UP000005801"/>
    </source>
</evidence>
<proteinExistence type="inferred from homology"/>
<dbReference type="OrthoDB" id="9802815at2"/>
<comment type="caution">
    <text evidence="3">The sequence shown here is derived from an EMBL/GenBank/DDBJ whole genome shotgun (WGS) entry which is preliminary data.</text>
</comment>
<reference evidence="3 4" key="1">
    <citation type="submission" date="2007-06" db="EMBL/GenBank/DDBJ databases">
        <authorList>
            <person name="Shimkets L."/>
            <person name="Ferriera S."/>
            <person name="Johnson J."/>
            <person name="Kravitz S."/>
            <person name="Beeson K."/>
            <person name="Sutton G."/>
            <person name="Rogers Y.-H."/>
            <person name="Friedman R."/>
            <person name="Frazier M."/>
            <person name="Venter J.C."/>
        </authorList>
    </citation>
    <scope>NUCLEOTIDE SEQUENCE [LARGE SCALE GENOMIC DNA]</scope>
    <source>
        <strain evidence="3 4">SIR-1</strain>
    </source>
</reference>
<dbReference type="Gene3D" id="3.40.50.720">
    <property type="entry name" value="NAD(P)-binding Rossmann-like Domain"/>
    <property type="match status" value="1"/>
</dbReference>
<dbReference type="EMBL" id="ABCS01000100">
    <property type="protein sequence ID" value="EDM75189.1"/>
    <property type="molecule type" value="Genomic_DNA"/>
</dbReference>
<dbReference type="PROSITE" id="PS00061">
    <property type="entry name" value="ADH_SHORT"/>
    <property type="match status" value="1"/>
</dbReference>
<comment type="similarity">
    <text evidence="1">Belongs to the NAD(P)-dependent epimerase/dehydratase family.</text>
</comment>
<dbReference type="InterPro" id="IPR020904">
    <property type="entry name" value="Sc_DH/Rdtase_CS"/>
</dbReference>
<sequence>MSRLLVTGGAGFIGAQVCATAIAAGYTVRVLDDLSTGLRSNLEGLPGIELLVGDIRELACCEHAVRDVDAVIHLAARGSVPRSIDDPQATMRTNVMGTTNVLDACRRAGVRRVVQSSSSSIYGVVPGLPRREQQRPDPRSPYAASKLAAEHVAQAWHACWGVEVVTLRLFNVYGPRQRSDSSYAAVVPLFIAAALSGRPAELHGGGEQSRAFTYVEDVAEGILAALRSPRVGENERINLAHEACEPVRELHARIGALVGVDIPPRITAARRGDVLSSSADLERARTLLGWTAQTSLDAGLAATIAWHRERMSR</sequence>
<gene>
    <name evidence="3" type="ORF">PPSIR1_40969</name>
</gene>
<dbReference type="InterPro" id="IPR001509">
    <property type="entry name" value="Epimerase_deHydtase"/>
</dbReference>
<dbReference type="PRINTS" id="PR01713">
    <property type="entry name" value="NUCEPIMERASE"/>
</dbReference>
<dbReference type="InterPro" id="IPR036291">
    <property type="entry name" value="NAD(P)-bd_dom_sf"/>
</dbReference>
<organism evidence="3 4">
    <name type="scientific">Plesiocystis pacifica SIR-1</name>
    <dbReference type="NCBI Taxonomy" id="391625"/>
    <lineage>
        <taxon>Bacteria</taxon>
        <taxon>Pseudomonadati</taxon>
        <taxon>Myxococcota</taxon>
        <taxon>Polyangia</taxon>
        <taxon>Nannocystales</taxon>
        <taxon>Nannocystaceae</taxon>
        <taxon>Plesiocystis</taxon>
    </lineage>
</organism>
<accession>A6GG02</accession>
<protein>
    <recommendedName>
        <fullName evidence="2">NAD-dependent epimerase/dehydratase domain-containing protein</fullName>
    </recommendedName>
</protein>
<evidence type="ECO:0000259" key="2">
    <source>
        <dbReference type="Pfam" id="PF01370"/>
    </source>
</evidence>
<feature type="domain" description="NAD-dependent epimerase/dehydratase" evidence="2">
    <location>
        <begin position="5"/>
        <end position="240"/>
    </location>
</feature>